<feature type="region of interest" description="Disordered" evidence="1">
    <location>
        <begin position="1"/>
        <end position="20"/>
    </location>
</feature>
<reference evidence="2 3" key="1">
    <citation type="submission" date="2019-04" db="EMBL/GenBank/DDBJ databases">
        <authorList>
            <person name="Feng G."/>
            <person name="Zhu H."/>
        </authorList>
    </citation>
    <scope>NUCLEOTIDE SEQUENCE [LARGE SCALE GENOMIC DNA]</scope>
    <source>
        <strain evidence="2 3">6HR-1</strain>
    </source>
</reference>
<evidence type="ECO:0000256" key="1">
    <source>
        <dbReference type="SAM" id="MobiDB-lite"/>
    </source>
</evidence>
<dbReference type="OrthoDB" id="8001445at2"/>
<protein>
    <submittedName>
        <fullName evidence="2">Uncharacterized protein</fullName>
    </submittedName>
</protein>
<evidence type="ECO:0000313" key="2">
    <source>
        <dbReference type="EMBL" id="TGD94918.1"/>
    </source>
</evidence>
<organism evidence="2 3">
    <name type="scientific">Methylobacterium nonmethylotrophicum</name>
    <dbReference type="NCBI Taxonomy" id="1141884"/>
    <lineage>
        <taxon>Bacteria</taxon>
        <taxon>Pseudomonadati</taxon>
        <taxon>Pseudomonadota</taxon>
        <taxon>Alphaproteobacteria</taxon>
        <taxon>Hyphomicrobiales</taxon>
        <taxon>Methylobacteriaceae</taxon>
        <taxon>Methylobacterium</taxon>
    </lineage>
</organism>
<feature type="region of interest" description="Disordered" evidence="1">
    <location>
        <begin position="37"/>
        <end position="72"/>
    </location>
</feature>
<dbReference type="Proteomes" id="UP000297535">
    <property type="component" value="Unassembled WGS sequence"/>
</dbReference>
<dbReference type="RefSeq" id="WP_135419108.1">
    <property type="nucleotide sequence ID" value="NZ_SRLB01000036.1"/>
</dbReference>
<dbReference type="EMBL" id="SRLB01000036">
    <property type="protein sequence ID" value="TGD94918.1"/>
    <property type="molecule type" value="Genomic_DNA"/>
</dbReference>
<keyword evidence="3" id="KW-1185">Reference proteome</keyword>
<name>A0A4Z0NFS2_9HYPH</name>
<comment type="caution">
    <text evidence="2">The sequence shown here is derived from an EMBL/GenBank/DDBJ whole genome shotgun (WGS) entry which is preliminary data.</text>
</comment>
<evidence type="ECO:0000313" key="3">
    <source>
        <dbReference type="Proteomes" id="UP000297535"/>
    </source>
</evidence>
<gene>
    <name evidence="2" type="ORF">EU555_30570</name>
</gene>
<accession>A0A4Z0NFS2</accession>
<sequence length="331" mass="35486">MATPRKRTTSKPGTGSVEDLRSRAAALREEANRLVAAAERRARTSPVDGDSEPLWGNGKVHHDVNGKLTSPESGINAARAEHLRLDRDMGRHETFGDASPIMGDFVAPLSRPTCNATGLLDPVFGLIEAHRAAYSAWEPVAALWNEADIGSREFASARAAAEQFGRLEQEAFLALLTTRPTTAAGLWALTAYLPEVMRKVSPDPETQAQAALDALREGAVQLGLARAVTAADPSPDAVLIQACDGAVRIFDMLNGPLSSLPEDAFNACMAQTEKLIEIAIVTPATTREGLVGKARVLKNEWPCNDRHGKLDNGDLLICSLVWDLAGKEARP</sequence>
<proteinExistence type="predicted"/>
<dbReference type="AlphaFoldDB" id="A0A4Z0NFS2"/>